<name>A0ABR1FV55_AURAN</name>
<evidence type="ECO:0000313" key="4">
    <source>
        <dbReference type="Proteomes" id="UP001363151"/>
    </source>
</evidence>
<comment type="caution">
    <text evidence="3">The sequence shown here is derived from an EMBL/GenBank/DDBJ whole genome shotgun (WGS) entry which is preliminary data.</text>
</comment>
<accession>A0ABR1FV55</accession>
<sequence>MAAAEVDALWCSSEADVRYFTGVDSEFWYSPTRPVFVVVPREGPVVAVAPEIWAPAFAAAVASCGRRRASARALADEGVRYEDASPWLRALRARKSPAEWDGYHCDFNRNFAVGDLDPAVEAARRRALGATDAAAVAAAAPGATVGDVGAALAVAGAPPGRSGHFLGLELTELPSAGGARLLSDRAPRTMASLAVAGSALDDALAAADGWAVRAAKNPRLRDEGRGPFFAGAELEALLAAQGAARTRVEGWANYEPSRVVEMPAVARALGVARVVAKDESDRFGTGSFKALGGALVVDELRETREHLSVATASAGNHGLGVAWGARNAGAEAVVYLGNQVSEAMADRMRALGASVVRAGESYEASVAKCKADAAEQGHVIIQDVGVPGVYEDIPRTIHAGYGVVAAELLEQCAPTHVLVNAGVGGFAAGVANTVLATKAAAGESPPRLVTVEPAEADCLRRLATGDPEPTSRGPTVQTGLDCHEVCPLAWSTLETTVANFLAVPDAAVEPAKALLRAYGVDAGESAVASLAALLKAAKDPALKADLGLDADSVVAFVVCEGPPGRAD</sequence>
<organism evidence="3 4">
    <name type="scientific">Aureococcus anophagefferens</name>
    <name type="common">Harmful bloom alga</name>
    <dbReference type="NCBI Taxonomy" id="44056"/>
    <lineage>
        <taxon>Eukaryota</taxon>
        <taxon>Sar</taxon>
        <taxon>Stramenopiles</taxon>
        <taxon>Ochrophyta</taxon>
        <taxon>Pelagophyceae</taxon>
        <taxon>Pelagomonadales</taxon>
        <taxon>Pelagomonadaceae</taxon>
        <taxon>Aureococcus</taxon>
    </lineage>
</organism>
<dbReference type="InterPro" id="IPR036052">
    <property type="entry name" value="TrpB-like_PALP_sf"/>
</dbReference>
<evidence type="ECO:0000259" key="1">
    <source>
        <dbReference type="Pfam" id="PF00291"/>
    </source>
</evidence>
<dbReference type="Proteomes" id="UP001363151">
    <property type="component" value="Unassembled WGS sequence"/>
</dbReference>
<feature type="domain" description="Peptidase M24" evidence="2">
    <location>
        <begin position="98"/>
        <end position="176"/>
    </location>
</feature>
<proteinExistence type="predicted"/>
<dbReference type="Gene3D" id="3.90.230.10">
    <property type="entry name" value="Creatinase/methionine aminopeptidase superfamily"/>
    <property type="match status" value="1"/>
</dbReference>
<dbReference type="PANTHER" id="PTHR42937:SF1">
    <property type="entry name" value="DIAMINOPROPIONATE AMMONIA-LYASE"/>
    <property type="match status" value="1"/>
</dbReference>
<dbReference type="SUPFAM" id="SSF55920">
    <property type="entry name" value="Creatinase/aminopeptidase"/>
    <property type="match status" value="1"/>
</dbReference>
<dbReference type="SUPFAM" id="SSF53686">
    <property type="entry name" value="Tryptophan synthase beta subunit-like PLP-dependent enzymes"/>
    <property type="match status" value="1"/>
</dbReference>
<gene>
    <name evidence="3" type="ORF">SO694_00025111</name>
</gene>
<dbReference type="Pfam" id="PF00557">
    <property type="entry name" value="Peptidase_M24"/>
    <property type="match status" value="1"/>
</dbReference>
<dbReference type="Gene3D" id="3.40.50.1100">
    <property type="match status" value="2"/>
</dbReference>
<evidence type="ECO:0000259" key="2">
    <source>
        <dbReference type="Pfam" id="PF00557"/>
    </source>
</evidence>
<reference evidence="3 4" key="1">
    <citation type="submission" date="2024-03" db="EMBL/GenBank/DDBJ databases">
        <title>Aureococcus anophagefferens CCMP1851 and Kratosvirus quantuckense: Draft genome of a second virus-susceptible host strain in the model system.</title>
        <authorList>
            <person name="Chase E."/>
            <person name="Truchon A.R."/>
            <person name="Schepens W."/>
            <person name="Wilhelm S.W."/>
        </authorList>
    </citation>
    <scope>NUCLEOTIDE SEQUENCE [LARGE SCALE GENOMIC DNA]</scope>
    <source>
        <strain evidence="3 4">CCMP1851</strain>
    </source>
</reference>
<dbReference type="PANTHER" id="PTHR42937">
    <property type="match status" value="1"/>
</dbReference>
<dbReference type="SUPFAM" id="SSF53092">
    <property type="entry name" value="Creatinase/prolidase N-terminal domain"/>
    <property type="match status" value="1"/>
</dbReference>
<dbReference type="Gene3D" id="3.40.350.10">
    <property type="entry name" value="Creatinase/prolidase N-terminal domain"/>
    <property type="match status" value="1"/>
</dbReference>
<dbReference type="Pfam" id="PF00291">
    <property type="entry name" value="PALP"/>
    <property type="match status" value="1"/>
</dbReference>
<dbReference type="InterPro" id="IPR029149">
    <property type="entry name" value="Creatin/AminoP/Spt16_N"/>
</dbReference>
<dbReference type="InterPro" id="IPR036005">
    <property type="entry name" value="Creatinase/aminopeptidase-like"/>
</dbReference>
<protein>
    <submittedName>
        <fullName evidence="3">Pyridoxal-phosphate dependent enzyme</fullName>
    </submittedName>
</protein>
<feature type="domain" description="Tryptophan synthase beta chain-like PALP" evidence="1">
    <location>
        <begin position="254"/>
        <end position="559"/>
    </location>
</feature>
<dbReference type="InterPro" id="IPR001926">
    <property type="entry name" value="TrpB-like_PALP"/>
</dbReference>
<evidence type="ECO:0000313" key="3">
    <source>
        <dbReference type="EMBL" id="KAK7239261.1"/>
    </source>
</evidence>
<keyword evidence="4" id="KW-1185">Reference proteome</keyword>
<dbReference type="EMBL" id="JBBJCI010000224">
    <property type="protein sequence ID" value="KAK7239261.1"/>
    <property type="molecule type" value="Genomic_DNA"/>
</dbReference>
<dbReference type="InterPro" id="IPR000994">
    <property type="entry name" value="Pept_M24"/>
</dbReference>